<dbReference type="SUPFAM" id="SSF51445">
    <property type="entry name" value="(Trans)glycosidases"/>
    <property type="match status" value="1"/>
</dbReference>
<dbReference type="NCBIfam" id="TIGR04183">
    <property type="entry name" value="Por_Secre_tail"/>
    <property type="match status" value="1"/>
</dbReference>
<dbReference type="Gene3D" id="3.20.20.80">
    <property type="entry name" value="Glycosidases"/>
    <property type="match status" value="1"/>
</dbReference>
<keyword evidence="1 2" id="KW-0732">Signal</keyword>
<dbReference type="PANTHER" id="PTHR42767">
    <property type="entry name" value="ENDO-BETA-1,6-GALACTANASE"/>
    <property type="match status" value="1"/>
</dbReference>
<dbReference type="InterPro" id="IPR026444">
    <property type="entry name" value="Secre_tail"/>
</dbReference>
<feature type="domain" description="Ricin B lectin" evidence="3">
    <location>
        <begin position="663"/>
        <end position="801"/>
    </location>
</feature>
<dbReference type="CDD" id="cd00161">
    <property type="entry name" value="beta-trefoil_Ricin-like"/>
    <property type="match status" value="2"/>
</dbReference>
<dbReference type="Gene3D" id="2.60.40.1180">
    <property type="entry name" value="Golgi alpha-mannosidase II"/>
    <property type="match status" value="1"/>
</dbReference>
<dbReference type="EMBL" id="FNRD01000012">
    <property type="protein sequence ID" value="SEA93556.1"/>
    <property type="molecule type" value="Genomic_DNA"/>
</dbReference>
<keyword evidence="5" id="KW-1185">Reference proteome</keyword>
<evidence type="ECO:0000313" key="4">
    <source>
        <dbReference type="EMBL" id="SEA93556.1"/>
    </source>
</evidence>
<accession>A0A1H4F890</accession>
<name>A0A1H4F890_9FLAO</name>
<dbReference type="InterPro" id="IPR017853">
    <property type="entry name" value="GH"/>
</dbReference>
<evidence type="ECO:0000256" key="2">
    <source>
        <dbReference type="SAM" id="SignalP"/>
    </source>
</evidence>
<reference evidence="5" key="1">
    <citation type="submission" date="2016-10" db="EMBL/GenBank/DDBJ databases">
        <authorList>
            <person name="Varghese N."/>
            <person name="Submissions S."/>
        </authorList>
    </citation>
    <scope>NUCLEOTIDE SEQUENCE [LARGE SCALE GENOMIC DNA]</scope>
    <source>
        <strain evidence="5">DSM 22376</strain>
    </source>
</reference>
<dbReference type="SMART" id="SM00458">
    <property type="entry name" value="RICIN"/>
    <property type="match status" value="2"/>
</dbReference>
<dbReference type="GO" id="GO:0004553">
    <property type="term" value="F:hydrolase activity, hydrolyzing O-glycosyl compounds"/>
    <property type="evidence" value="ECO:0007669"/>
    <property type="project" value="InterPro"/>
</dbReference>
<dbReference type="STRING" id="150146.SAMN05443667_11281"/>
<gene>
    <name evidence="4" type="ORF">SAMN05443667_11281</name>
</gene>
<dbReference type="PANTHER" id="PTHR42767:SF1">
    <property type="entry name" value="ENDO-BETA-1,6-GALACTANASE-LIKE DOMAIN-CONTAINING PROTEIN"/>
    <property type="match status" value="1"/>
</dbReference>
<dbReference type="Gene3D" id="2.80.10.50">
    <property type="match status" value="3"/>
</dbReference>
<evidence type="ECO:0000259" key="3">
    <source>
        <dbReference type="SMART" id="SM00458"/>
    </source>
</evidence>
<dbReference type="InterPro" id="IPR000772">
    <property type="entry name" value="Ricin_B_lectin"/>
</dbReference>
<feature type="signal peptide" evidence="2">
    <location>
        <begin position="1"/>
        <end position="24"/>
    </location>
</feature>
<dbReference type="OrthoDB" id="667194at2"/>
<sequence length="908" mass="101125">MKLQLLYFRFIFAILYLSSVSADAQVSQNVSVNQNVKYQTIQGWGVSLAWWANLAGGMPQSTIDELAGYAVNDLNLNVFRFNIGGGENPNCTAGDHIRKDGAKMPGYRSQQADGQGWGTYDLTSDVRQISMMDKIAMLRQNKGDIITETISYSPPWWMTYGECSAGNVSATSENLKPEFIDDFADYLVSVTAGLKAAHPLWNISYIEPFNEPMSGYWMKGGLQEGSGIYPATQAQILYRLWQSQSTYNMWSISLGAADNSKVPTTLSNMTTLKTNNPNEYNFLAKINTHSYDGTWQEKVNLSSFAKTNGNKPIWQTETGPLSWNLPSGKTDWQIRHYDMAYRLIEDLRNLQSVVWCDWQLLSSDDGWGLIQQTNWNENNPYQTPVLKKTRGFYCRKNVTNYIKAGYQIIDINNGSSLAALSPDKSEAVMVMVNNSDTTKSYTIDLSSFGYLSGFKTYRTSGFISGTGEDCTEKTVSSATEKGLLSGNTLSYTAPAYSVTTFVVSLLALAPVPNGDYFIKAVHSNKYMTVAGFSSTNGAVIEQYDYSNQDNLKFTVTRDLNGYYKFKPKYTDKIMTVNGGSNSNGTAININNEDTNASNQKFIIEDLGSGQYRVTPKYSLNKALGVSNQGQLNGDDVVLWDYLDAGNFKWEFIPVSAVNSIPNGDYNIKAVHSNKYMTVAGFSSTNGAVIEQYDYSNQDNLKFTVTRDLNGYYKFKPKYTDKIMTVNGGSNSNGTAININTEDTNASNQKFIIEDLGSGQYRVTPKYSLNKALGVSDQGQLNGDDVVLWDYLGTDNFKWTFTSTSSNLKVKNGNDKQILFEDSTLENKNNFNNIKIYPNPSGGLFKISKEGSVPLNLQIFDITGKLLTETVLIKLESELHLDKPLFNQGVYILKFSNERGAFISKIIVK</sequence>
<proteinExistence type="predicted"/>
<evidence type="ECO:0000256" key="1">
    <source>
        <dbReference type="ARBA" id="ARBA00022729"/>
    </source>
</evidence>
<protein>
    <submittedName>
        <fullName evidence="4">Por secretion system C-terminal sorting domain-containing protein</fullName>
    </submittedName>
</protein>
<dbReference type="Pfam" id="PF14200">
    <property type="entry name" value="RicinB_lectin_2"/>
    <property type="match status" value="2"/>
</dbReference>
<dbReference type="RefSeq" id="WP_091092320.1">
    <property type="nucleotide sequence ID" value="NZ_FNRD01000012.1"/>
</dbReference>
<dbReference type="Pfam" id="PF18962">
    <property type="entry name" value="Por_Secre_tail"/>
    <property type="match status" value="1"/>
</dbReference>
<feature type="chain" id="PRO_5011433677" evidence="2">
    <location>
        <begin position="25"/>
        <end position="908"/>
    </location>
</feature>
<dbReference type="SUPFAM" id="SSF51011">
    <property type="entry name" value="Glycosyl hydrolase domain"/>
    <property type="match status" value="1"/>
</dbReference>
<organism evidence="4 5">
    <name type="scientific">Flavobacterium gillisiae</name>
    <dbReference type="NCBI Taxonomy" id="150146"/>
    <lineage>
        <taxon>Bacteria</taxon>
        <taxon>Pseudomonadati</taxon>
        <taxon>Bacteroidota</taxon>
        <taxon>Flavobacteriia</taxon>
        <taxon>Flavobacteriales</taxon>
        <taxon>Flavobacteriaceae</taxon>
        <taxon>Flavobacterium</taxon>
    </lineage>
</organism>
<dbReference type="InterPro" id="IPR013780">
    <property type="entry name" value="Glyco_hydro_b"/>
</dbReference>
<evidence type="ECO:0000313" key="5">
    <source>
        <dbReference type="Proteomes" id="UP000198951"/>
    </source>
</evidence>
<dbReference type="Proteomes" id="UP000198951">
    <property type="component" value="Unassembled WGS sequence"/>
</dbReference>
<dbReference type="InterPro" id="IPR035992">
    <property type="entry name" value="Ricin_B-like_lectins"/>
</dbReference>
<feature type="domain" description="Ricin B lectin" evidence="3">
    <location>
        <begin position="514"/>
        <end position="652"/>
    </location>
</feature>
<dbReference type="SUPFAM" id="SSF50370">
    <property type="entry name" value="Ricin B-like lectins"/>
    <property type="match status" value="2"/>
</dbReference>
<dbReference type="AlphaFoldDB" id="A0A1H4F890"/>
<dbReference type="InterPro" id="IPR039743">
    <property type="entry name" value="6GAL/EXGAL"/>
</dbReference>